<feature type="compositionally biased region" description="Polar residues" evidence="1">
    <location>
        <begin position="183"/>
        <end position="196"/>
    </location>
</feature>
<evidence type="ECO:0000256" key="1">
    <source>
        <dbReference type="SAM" id="MobiDB-lite"/>
    </source>
</evidence>
<accession>A0ABV3KNW3</accession>
<sequence length="230" mass="24965">MQSVNADIQKVLKEALSVVGLSAHWELREFPQHTGDGYVAGLHPESLPALVGCFPEALSRILHNRRRQHPGEVALQLRVSIHVGPLPSSGLGVPMVETHRFLDAPALRDLLSRANPEVTNTVVAISQRVYEDVFQSGLSTGNTVSAQYSQSIARVKTFAQPVWLHVPGLDWALADRSLFDVPDQSSDQSTTATPSAESDRPAQAPTFVQNGNGSYQGQFQYFTGPTGGNR</sequence>
<keyword evidence="3" id="KW-1185">Reference proteome</keyword>
<reference evidence="2 3" key="1">
    <citation type="submission" date="2024-06" db="EMBL/GenBank/DDBJ databases">
        <title>The Natural Products Discovery Center: Release of the First 8490 Sequenced Strains for Exploring Actinobacteria Biosynthetic Diversity.</title>
        <authorList>
            <person name="Kalkreuter E."/>
            <person name="Kautsar S.A."/>
            <person name="Yang D."/>
            <person name="Bader C.D."/>
            <person name="Teijaro C.N."/>
            <person name="Fluegel L."/>
            <person name="Davis C.M."/>
            <person name="Simpson J.R."/>
            <person name="Lauterbach L."/>
            <person name="Steele A.D."/>
            <person name="Gui C."/>
            <person name="Meng S."/>
            <person name="Li G."/>
            <person name="Viehrig K."/>
            <person name="Ye F."/>
            <person name="Su P."/>
            <person name="Kiefer A.F."/>
            <person name="Nichols A."/>
            <person name="Cepeda A.J."/>
            <person name="Yan W."/>
            <person name="Fan B."/>
            <person name="Jiang Y."/>
            <person name="Adhikari A."/>
            <person name="Zheng C.-J."/>
            <person name="Schuster L."/>
            <person name="Cowan T.M."/>
            <person name="Smanski M.J."/>
            <person name="Chevrette M.G."/>
            <person name="De Carvalho L.P.S."/>
            <person name="Shen B."/>
        </authorList>
    </citation>
    <scope>NUCLEOTIDE SEQUENCE [LARGE SCALE GENOMIC DNA]</scope>
    <source>
        <strain evidence="2 3">NPDC052360</strain>
    </source>
</reference>
<dbReference type="Proteomes" id="UP001553148">
    <property type="component" value="Unassembled WGS sequence"/>
</dbReference>
<gene>
    <name evidence="2" type="ORF">AB0470_15795</name>
</gene>
<proteinExistence type="predicted"/>
<feature type="region of interest" description="Disordered" evidence="1">
    <location>
        <begin position="182"/>
        <end position="230"/>
    </location>
</feature>
<feature type="compositionally biased region" description="Polar residues" evidence="1">
    <location>
        <begin position="206"/>
        <end position="223"/>
    </location>
</feature>
<dbReference type="RefSeq" id="WP_162655570.1">
    <property type="nucleotide sequence ID" value="NZ_JBFAUJ010000006.1"/>
</dbReference>
<name>A0ABV3KNW3_STRGS</name>
<dbReference type="EMBL" id="JBFAUJ010000006">
    <property type="protein sequence ID" value="MEV8460999.1"/>
    <property type="molecule type" value="Genomic_DNA"/>
</dbReference>
<comment type="caution">
    <text evidence="2">The sequence shown here is derived from an EMBL/GenBank/DDBJ whole genome shotgun (WGS) entry which is preliminary data.</text>
</comment>
<evidence type="ECO:0000313" key="3">
    <source>
        <dbReference type="Proteomes" id="UP001553148"/>
    </source>
</evidence>
<evidence type="ECO:0000313" key="2">
    <source>
        <dbReference type="EMBL" id="MEV8460999.1"/>
    </source>
</evidence>
<protein>
    <submittedName>
        <fullName evidence="2">Uncharacterized protein</fullName>
    </submittedName>
</protein>
<organism evidence="2 3">
    <name type="scientific">Streptomyces griseosporeus</name>
    <dbReference type="NCBI Taxonomy" id="1910"/>
    <lineage>
        <taxon>Bacteria</taxon>
        <taxon>Bacillati</taxon>
        <taxon>Actinomycetota</taxon>
        <taxon>Actinomycetes</taxon>
        <taxon>Kitasatosporales</taxon>
        <taxon>Streptomycetaceae</taxon>
        <taxon>Streptomyces</taxon>
    </lineage>
</organism>